<evidence type="ECO:0000313" key="3">
    <source>
        <dbReference type="EMBL" id="NBE52279.1"/>
    </source>
</evidence>
<sequence>MSRKTRPQDVPTTAAGERPQGPPLGFQLEIAAWALGGVAAWLLLYFALKQGSFGWLGGLNVVAVTVGLFTALNARRLGRPGMARAGRIAAAVTMVALVGALTLAG</sequence>
<dbReference type="EMBL" id="JAAAHS010000075">
    <property type="protein sequence ID" value="NBE52279.1"/>
    <property type="molecule type" value="Genomic_DNA"/>
</dbReference>
<keyword evidence="2" id="KW-0472">Membrane</keyword>
<dbReference type="Proteomes" id="UP000598297">
    <property type="component" value="Unassembled WGS sequence"/>
</dbReference>
<dbReference type="AlphaFoldDB" id="A0A964UNA4"/>
<feature type="transmembrane region" description="Helical" evidence="2">
    <location>
        <begin position="54"/>
        <end position="73"/>
    </location>
</feature>
<evidence type="ECO:0000256" key="2">
    <source>
        <dbReference type="SAM" id="Phobius"/>
    </source>
</evidence>
<reference evidence="3" key="1">
    <citation type="submission" date="2020-01" db="EMBL/GenBank/DDBJ databases">
        <title>Whole-genome analyses of novel actinobacteria.</title>
        <authorList>
            <person name="Sahin N."/>
        </authorList>
    </citation>
    <scope>NUCLEOTIDE SEQUENCE</scope>
    <source>
        <strain evidence="3">YC537</strain>
    </source>
</reference>
<keyword evidence="4" id="KW-1185">Reference proteome</keyword>
<gene>
    <name evidence="3" type="ORF">GUY60_12750</name>
</gene>
<dbReference type="RefSeq" id="WP_161697058.1">
    <property type="nucleotide sequence ID" value="NZ_JAAAHS010000075.1"/>
</dbReference>
<proteinExistence type="predicted"/>
<keyword evidence="2" id="KW-0812">Transmembrane</keyword>
<name>A0A964UNA4_9ACTN</name>
<accession>A0A964UNA4</accession>
<evidence type="ECO:0000313" key="4">
    <source>
        <dbReference type="Proteomes" id="UP000598297"/>
    </source>
</evidence>
<organism evidence="3 4">
    <name type="scientific">Streptomyces boluensis</name>
    <dbReference type="NCBI Taxonomy" id="1775135"/>
    <lineage>
        <taxon>Bacteria</taxon>
        <taxon>Bacillati</taxon>
        <taxon>Actinomycetota</taxon>
        <taxon>Actinomycetes</taxon>
        <taxon>Kitasatosporales</taxon>
        <taxon>Streptomycetaceae</taxon>
        <taxon>Streptomyces</taxon>
    </lineage>
</organism>
<feature type="transmembrane region" description="Helical" evidence="2">
    <location>
        <begin position="85"/>
        <end position="104"/>
    </location>
</feature>
<feature type="transmembrane region" description="Helical" evidence="2">
    <location>
        <begin position="30"/>
        <end position="48"/>
    </location>
</feature>
<evidence type="ECO:0000256" key="1">
    <source>
        <dbReference type="SAM" id="MobiDB-lite"/>
    </source>
</evidence>
<comment type="caution">
    <text evidence="3">The sequence shown here is derived from an EMBL/GenBank/DDBJ whole genome shotgun (WGS) entry which is preliminary data.</text>
</comment>
<keyword evidence="2" id="KW-1133">Transmembrane helix</keyword>
<protein>
    <submittedName>
        <fullName evidence="3">Uncharacterized protein</fullName>
    </submittedName>
</protein>
<feature type="region of interest" description="Disordered" evidence="1">
    <location>
        <begin position="1"/>
        <end position="21"/>
    </location>
</feature>